<feature type="transmembrane region" description="Helical" evidence="2">
    <location>
        <begin position="314"/>
        <end position="332"/>
    </location>
</feature>
<reference evidence="3" key="1">
    <citation type="submission" date="2020-02" db="EMBL/GenBank/DDBJ databases">
        <authorList>
            <person name="Meier V. D."/>
        </authorList>
    </citation>
    <scope>NUCLEOTIDE SEQUENCE</scope>
    <source>
        <strain evidence="3">AVDCRST_MAG85</strain>
    </source>
</reference>
<evidence type="ECO:0000256" key="2">
    <source>
        <dbReference type="SAM" id="Phobius"/>
    </source>
</evidence>
<evidence type="ECO:0008006" key="4">
    <source>
        <dbReference type="Google" id="ProtNLM"/>
    </source>
</evidence>
<gene>
    <name evidence="3" type="ORF">AVDCRST_MAG85-3756</name>
</gene>
<feature type="transmembrane region" description="Helical" evidence="2">
    <location>
        <begin position="344"/>
        <end position="362"/>
    </location>
</feature>
<keyword evidence="2" id="KW-0472">Membrane</keyword>
<feature type="transmembrane region" description="Helical" evidence="2">
    <location>
        <begin position="107"/>
        <end position="129"/>
    </location>
</feature>
<feature type="region of interest" description="Disordered" evidence="1">
    <location>
        <begin position="452"/>
        <end position="472"/>
    </location>
</feature>
<feature type="transmembrane region" description="Helical" evidence="2">
    <location>
        <begin position="261"/>
        <end position="279"/>
    </location>
</feature>
<evidence type="ECO:0000256" key="1">
    <source>
        <dbReference type="SAM" id="MobiDB-lite"/>
    </source>
</evidence>
<evidence type="ECO:0000313" key="3">
    <source>
        <dbReference type="EMBL" id="CAA9531898.1"/>
    </source>
</evidence>
<dbReference type="AlphaFoldDB" id="A0A6J4TTX0"/>
<sequence length="482" mass="51993">MTWERGGVALLALAAIVLFLVAPTYPNYDAYYHLVWGREMLDGELPGFEAYKAPTQHPLELVVAAILGVVVGGWADRAIVLISVLSLVLLVWAVFRLGRRIFGLWPALGGAFFAGSSFSLLLLAARGYVDVPFLALVFWAAVRVVEGEGDGPERRAWGPARWLVPPMTVRREAAVMALLVLAGLLRPEAWVLAGLFALWRRSVPLLLASAIAPVLWALTDLVVTGDPLRSLTGTSELAEELGRERGIAKVPGAFVEFVADALRLPVAAAALAGLALAVYRLGWRRLVVPLGLLATGTLAFVGSGAAGLSILPRYLTVPVVTLCLFAGYAALGFTTLERGRLRTLWTYGACFIAVAGLAFVAARAHVVTRLTAELAFIDGTHRDLDAIVHAAELRDCRPLSLPNYRLAPDVRWILDLPEDQVLARSAYPRGERPPRGAALFVTGQKSLRRYGFADGASPSTNSPDPGYERGPKRGRFVAYLNC</sequence>
<dbReference type="EMBL" id="CADCVT010000422">
    <property type="protein sequence ID" value="CAA9531898.1"/>
    <property type="molecule type" value="Genomic_DNA"/>
</dbReference>
<feature type="transmembrane region" description="Helical" evidence="2">
    <location>
        <begin position="286"/>
        <end position="308"/>
    </location>
</feature>
<protein>
    <recommendedName>
        <fullName evidence="4">Glycosyltransferase RgtA/B/C/D-like domain-containing protein</fullName>
    </recommendedName>
</protein>
<proteinExistence type="predicted"/>
<accession>A0A6J4TTX0</accession>
<feature type="transmembrane region" description="Helical" evidence="2">
    <location>
        <begin position="173"/>
        <end position="198"/>
    </location>
</feature>
<name>A0A6J4TTX0_9ACTN</name>
<feature type="transmembrane region" description="Helical" evidence="2">
    <location>
        <begin position="78"/>
        <end position="95"/>
    </location>
</feature>
<organism evidence="3">
    <name type="scientific">uncultured Solirubrobacteraceae bacterium</name>
    <dbReference type="NCBI Taxonomy" id="1162706"/>
    <lineage>
        <taxon>Bacteria</taxon>
        <taxon>Bacillati</taxon>
        <taxon>Actinomycetota</taxon>
        <taxon>Thermoleophilia</taxon>
        <taxon>Solirubrobacterales</taxon>
        <taxon>Solirubrobacteraceae</taxon>
        <taxon>environmental samples</taxon>
    </lineage>
</organism>
<feature type="transmembrane region" description="Helical" evidence="2">
    <location>
        <begin position="205"/>
        <end position="223"/>
    </location>
</feature>
<keyword evidence="2" id="KW-1133">Transmembrane helix</keyword>
<keyword evidence="2" id="KW-0812">Transmembrane</keyword>